<gene>
    <name evidence="1" type="ORF">METZ01_LOCUS346806</name>
</gene>
<sequence>MAYECKVYDKNGKLKKILRENQLTKSSKEFFNQRSTKKVSSFIKNLKEPATDVKKGTRFYNKTCVVCQKEFHPRHPNSKYCSHECQKIFYLAKKKGGNPG</sequence>
<dbReference type="EMBL" id="UINC01119840">
    <property type="protein sequence ID" value="SVC93952.1"/>
    <property type="molecule type" value="Genomic_DNA"/>
</dbReference>
<proteinExistence type="predicted"/>
<protein>
    <submittedName>
        <fullName evidence="1">Uncharacterized protein</fullName>
    </submittedName>
</protein>
<organism evidence="1">
    <name type="scientific">marine metagenome</name>
    <dbReference type="NCBI Taxonomy" id="408172"/>
    <lineage>
        <taxon>unclassified sequences</taxon>
        <taxon>metagenomes</taxon>
        <taxon>ecological metagenomes</taxon>
    </lineage>
</organism>
<evidence type="ECO:0000313" key="1">
    <source>
        <dbReference type="EMBL" id="SVC93952.1"/>
    </source>
</evidence>
<reference evidence="1" key="1">
    <citation type="submission" date="2018-05" db="EMBL/GenBank/DDBJ databases">
        <authorList>
            <person name="Lanie J.A."/>
            <person name="Ng W.-L."/>
            <person name="Kazmierczak K.M."/>
            <person name="Andrzejewski T.M."/>
            <person name="Davidsen T.M."/>
            <person name="Wayne K.J."/>
            <person name="Tettelin H."/>
            <person name="Glass J.I."/>
            <person name="Rusch D."/>
            <person name="Podicherti R."/>
            <person name="Tsui H.-C.T."/>
            <person name="Winkler M.E."/>
        </authorList>
    </citation>
    <scope>NUCLEOTIDE SEQUENCE</scope>
</reference>
<name>A0A382R9R5_9ZZZZ</name>
<accession>A0A382R9R5</accession>
<dbReference type="AlphaFoldDB" id="A0A382R9R5"/>